<dbReference type="GO" id="GO:0003677">
    <property type="term" value="F:DNA binding"/>
    <property type="evidence" value="ECO:0007669"/>
    <property type="project" value="InterPro"/>
</dbReference>
<dbReference type="PANTHER" id="PTHR38940">
    <property type="entry name" value="PLUS3 DOMAIN-CONTAINING PROTEIN"/>
    <property type="match status" value="1"/>
</dbReference>
<dbReference type="Gene3D" id="4.10.60.10">
    <property type="entry name" value="Zinc finger, CCHC-type"/>
    <property type="match status" value="1"/>
</dbReference>
<name>A0A1D1Y9F6_9ARAE</name>
<dbReference type="EMBL" id="GDJX01016664">
    <property type="protein sequence ID" value="JAT51272.1"/>
    <property type="molecule type" value="Transcribed_RNA"/>
</dbReference>
<dbReference type="PROSITE" id="PS51360">
    <property type="entry name" value="PLUS3"/>
    <property type="match status" value="1"/>
</dbReference>
<evidence type="ECO:0000259" key="2">
    <source>
        <dbReference type="PROSITE" id="PS51360"/>
    </source>
</evidence>
<dbReference type="InterPro" id="IPR036128">
    <property type="entry name" value="Plus3-like_sf"/>
</dbReference>
<dbReference type="SMART" id="SM00719">
    <property type="entry name" value="Plus3"/>
    <property type="match status" value="1"/>
</dbReference>
<dbReference type="SUPFAM" id="SSF159042">
    <property type="entry name" value="Plus3-like"/>
    <property type="match status" value="1"/>
</dbReference>
<dbReference type="GO" id="GO:0008270">
    <property type="term" value="F:zinc ion binding"/>
    <property type="evidence" value="ECO:0007669"/>
    <property type="project" value="InterPro"/>
</dbReference>
<reference evidence="3" key="1">
    <citation type="submission" date="2015-07" db="EMBL/GenBank/DDBJ databases">
        <title>Transcriptome Assembly of Anthurium amnicola.</title>
        <authorList>
            <person name="Suzuki J."/>
        </authorList>
    </citation>
    <scope>NUCLEOTIDE SEQUENCE</scope>
</reference>
<feature type="domain" description="Plus3" evidence="2">
    <location>
        <begin position="993"/>
        <end position="1122"/>
    </location>
</feature>
<dbReference type="PANTHER" id="PTHR38940:SF4">
    <property type="entry name" value="OS01G0775100 PROTEIN"/>
    <property type="match status" value="1"/>
</dbReference>
<dbReference type="SMART" id="SM00343">
    <property type="entry name" value="ZnF_C2HC"/>
    <property type="match status" value="2"/>
</dbReference>
<accession>A0A1D1Y9F6</accession>
<dbReference type="Gene3D" id="3.90.70.200">
    <property type="entry name" value="Plus-3 domain"/>
    <property type="match status" value="1"/>
</dbReference>
<organism evidence="3">
    <name type="scientific">Anthurium amnicola</name>
    <dbReference type="NCBI Taxonomy" id="1678845"/>
    <lineage>
        <taxon>Eukaryota</taxon>
        <taxon>Viridiplantae</taxon>
        <taxon>Streptophyta</taxon>
        <taxon>Embryophyta</taxon>
        <taxon>Tracheophyta</taxon>
        <taxon>Spermatophyta</taxon>
        <taxon>Magnoliopsida</taxon>
        <taxon>Liliopsida</taxon>
        <taxon>Araceae</taxon>
        <taxon>Pothoideae</taxon>
        <taxon>Potheae</taxon>
        <taxon>Anthurium</taxon>
    </lineage>
</organism>
<dbReference type="Pfam" id="PF03126">
    <property type="entry name" value="Plus-3"/>
    <property type="match status" value="1"/>
</dbReference>
<feature type="region of interest" description="Disordered" evidence="1">
    <location>
        <begin position="397"/>
        <end position="426"/>
    </location>
</feature>
<gene>
    <name evidence="3" type="primary">RTF1_10</name>
    <name evidence="3" type="ORF">g.94152</name>
</gene>
<feature type="compositionally biased region" description="Polar residues" evidence="1">
    <location>
        <begin position="414"/>
        <end position="423"/>
    </location>
</feature>
<protein>
    <submittedName>
        <fullName evidence="3">RNA polymerase-associated protein RTF1</fullName>
    </submittedName>
</protein>
<sequence length="1140" mass="125101">MEDLEMALNPTSLCGRLNAKNYSGAGANAAPIADGPSVTTSLFEVVWSPRRGLSLKCPDPSLIQKKAPILWSTEVLNITIAPPPPADDGGKSESSRFVSGENSTKVYLQPCSEEKINHEETSLGSPQNTISMVQTCPLGSHEHNPVWKLCHKSALPGTSGDMKTMNKIPVVNVTNVNSPSENKDKDTSSPRKNQLIKNNASPDVVSSAGLEDGRIGDCLFHKPEKASSNLAQIEADHRDSNELWEHIEGGLEENNNRDSAKGEALVYDTPLLNKWSDPKDLGYGARFIDVKQSKSEDISSVHYNNGVIPHSTYLHPLAGHCAQILDFDALGSRHSSFKILIEAKNEHYNEDMVVTSEPSNEGKKSIHSICQKGESPLIESSSNANVNTLNQCKVKEAVSSTGKTSNEKKGSYESVESNNNTEPFVTGKRIRGFGQEMLVGNKRTKKSSDKTSCSKPHVREGSSFVNWISSVTNGLFRSDNVEGHSLALVPCPVSNKQRDIFSTAMSNDSNTNDASRSVGFGSIFNALYYPGLNGKSKTENTYHSGESGSSRDLQFDKMTVVSNNNGVLHDDMGIKMHEPVPISSVRMDHGVGERGEPPTVVPNSYTSNCLLPEKVKDNIGEDCDLHYMGCSTSSLRNGTGSSSDGKEAGKPSSFILNNSSNLTVMDNASGIPASIWITRFAPKVVAPMECNTQYNQSTFLKAKKHIDDCNMFLNNSKNDIDSVRDCNNSDNCHQSLLEDQRHISERPQQCSINTMDLFCSQNVHADLKVKSHLNPILPSQKSKKLEPITSVFAKRLDAFRHIQTSEVADNLTPESATCFFCGKSSHIITSCSDVNDSELEDLLQNINSLGRTQNRACLCIRCFQNDHWALVCPHASVSHHHGDGNASIINSENVVRTIKGGIGSPLLTNHGTGIHTKNEGQQSQLLGAHRIPYGDKRRNATEFMLQTNGSVDKKSAMKGKQIVSSSGEIELGDDKSFVHFHNLVTSKKPDEQPRIFERLQKLRLSRTDVIRWMESSTCHFGLDGFFLRVRLGKGEEDLGGTCYHVACICGTSGEKLHGGYKNHLPVNIGGSQCLIHCCFISNHDFAEDELKAWWSATLRRGGKLPSEKDLDKKLQERKNLDFSQEGTHNAFLFLHSNSML</sequence>
<feature type="compositionally biased region" description="Polar residues" evidence="1">
    <location>
        <begin position="190"/>
        <end position="201"/>
    </location>
</feature>
<dbReference type="InterPro" id="IPR001878">
    <property type="entry name" value="Znf_CCHC"/>
</dbReference>
<feature type="region of interest" description="Disordered" evidence="1">
    <location>
        <begin position="173"/>
        <end position="208"/>
    </location>
</feature>
<evidence type="ECO:0000313" key="3">
    <source>
        <dbReference type="EMBL" id="JAT51272.1"/>
    </source>
</evidence>
<proteinExistence type="predicted"/>
<evidence type="ECO:0000256" key="1">
    <source>
        <dbReference type="SAM" id="MobiDB-lite"/>
    </source>
</evidence>
<dbReference type="InterPro" id="IPR004343">
    <property type="entry name" value="Plus-3_dom"/>
</dbReference>
<dbReference type="AlphaFoldDB" id="A0A1D1Y9F6"/>